<evidence type="ECO:0000313" key="1">
    <source>
        <dbReference type="EMBL" id="UJG43523.1"/>
    </source>
</evidence>
<dbReference type="Proteomes" id="UP001200513">
    <property type="component" value="Chromosome"/>
</dbReference>
<dbReference type="SUPFAM" id="SSF82549">
    <property type="entry name" value="DAK1/DegV-like"/>
    <property type="match status" value="1"/>
</dbReference>
<dbReference type="PROSITE" id="PS51482">
    <property type="entry name" value="DEGV"/>
    <property type="match status" value="1"/>
</dbReference>
<name>A0A9Y1BQW8_9ARCH</name>
<reference evidence="1" key="1">
    <citation type="journal article" date="2022" name="Nat. Microbiol.">
        <title>Unique mobile elements and scalable gene flow at the prokaryote-eukaryote boundary revealed by circularized Asgard archaea genomes.</title>
        <authorList>
            <person name="Wu F."/>
            <person name="Speth D.R."/>
            <person name="Philosof A."/>
            <person name="Cremiere A."/>
            <person name="Narayanan A."/>
            <person name="Barco R.A."/>
            <person name="Connon S.A."/>
            <person name="Amend J.P."/>
            <person name="Antoshechkin I.A."/>
            <person name="Orphan V.J."/>
        </authorList>
    </citation>
    <scope>NUCLEOTIDE SEQUENCE</scope>
    <source>
        <strain evidence="1">PR6</strain>
    </source>
</reference>
<proteinExistence type="predicted"/>
<dbReference type="Pfam" id="PF02645">
    <property type="entry name" value="DegV"/>
    <property type="match status" value="1"/>
</dbReference>
<dbReference type="Gene3D" id="3.40.50.10170">
    <property type="match status" value="1"/>
</dbReference>
<protein>
    <submittedName>
        <fullName evidence="1">DegV family protein</fullName>
    </submittedName>
</protein>
<dbReference type="AlphaFoldDB" id="A0A9Y1BQW8"/>
<accession>A0A9Y1BQW8</accession>
<dbReference type="InterPro" id="IPR003797">
    <property type="entry name" value="DegV"/>
</dbReference>
<sequence length="278" mass="32210">MDIAIVTDTSRALPPNLYKLYNIYPLGYYLEDYKGKIFEERVSAQEVQTEKLLTIAEKDKNAQFYSPTVKDFVELYTFLEEEFDHIISFHSSLFTPIVFENAILAKKVVSDITVDILDTYSFESSSGLILNQLAKKIQDAESINEIRKESFSLHARTHSQLLTKNDQLNKIGLRRVTFLSNIKSAFVPWNLYLFKQSNWDLAKNSRSMKSLQSEMETRLISLEKSKDLKFCYYSSSKKLNKEVEGLLEKLDNLYVEKTPQSLVSYFLTSEYSMNISVL</sequence>
<dbReference type="EMBL" id="CP084167">
    <property type="protein sequence ID" value="UJG43523.1"/>
    <property type="molecule type" value="Genomic_DNA"/>
</dbReference>
<gene>
    <name evidence="1" type="ORF">K9W46_14280</name>
</gene>
<organism evidence="1">
    <name type="scientific">Candidatus Heimdallarchaeum endolithica</name>
    <dbReference type="NCBI Taxonomy" id="2876572"/>
    <lineage>
        <taxon>Archaea</taxon>
        <taxon>Promethearchaeati</taxon>
        <taxon>Candidatus Heimdallarchaeota</taxon>
        <taxon>Candidatus Heimdallarchaeia (ex Rinke et al. 2021) (nom. nud.)</taxon>
        <taxon>Candidatus Heimdallarchaeales</taxon>
        <taxon>Candidatus Heimdallarchaeaceae</taxon>
        <taxon>Candidatus Heimdallarchaeum</taxon>
    </lineage>
</organism>